<dbReference type="InterPro" id="IPR050815">
    <property type="entry name" value="TF_fung"/>
</dbReference>
<evidence type="ECO:0000313" key="8">
    <source>
        <dbReference type="EMBL" id="KAK7423059.1"/>
    </source>
</evidence>
<proteinExistence type="predicted"/>
<keyword evidence="5" id="KW-0804">Transcription</keyword>
<dbReference type="CDD" id="cd12148">
    <property type="entry name" value="fungal_TF_MHR"/>
    <property type="match status" value="1"/>
</dbReference>
<dbReference type="PANTHER" id="PTHR47338">
    <property type="entry name" value="ZN(II)2CYS6 TRANSCRIPTION FACTOR (EUROFUNG)-RELATED"/>
    <property type="match status" value="1"/>
</dbReference>
<evidence type="ECO:0000256" key="4">
    <source>
        <dbReference type="ARBA" id="ARBA00023125"/>
    </source>
</evidence>
<keyword evidence="4" id="KW-0238">DNA-binding</keyword>
<evidence type="ECO:0000256" key="3">
    <source>
        <dbReference type="ARBA" id="ARBA00023015"/>
    </source>
</evidence>
<dbReference type="EMBL" id="JAZAVK010000102">
    <property type="protein sequence ID" value="KAK7423059.1"/>
    <property type="molecule type" value="Genomic_DNA"/>
</dbReference>
<sequence>MVHQGRYCSWAEQESPSPARASLRFAMWTLAAAFSAQFQSLGDKLHAATCQMLHGLEGNDHGLPWATGEVQLEQIQAWLLLAYYELIRMERDHGQRTAARVFRLVQLAHLHAVDAFNLSTDKDSNFDSHDLAATDDTWVIVEEKRRTFWLAFCFDRLLNAHDSLSFTLHEEVIYLRLPAPEASFRDAQLGQTEFLGAVWSLSHSPALDSGYCYFWDRVKPYGFNRVLETARLAGCRRTEANAALRGNRAGLKQYDSDVWSFAMP</sequence>
<dbReference type="PANTHER" id="PTHR47338:SF3">
    <property type="entry name" value="C6 FINGER DOMAIN TRANSCRIPTION FACTOR DBAA-RELATED"/>
    <property type="match status" value="1"/>
</dbReference>
<evidence type="ECO:0000256" key="2">
    <source>
        <dbReference type="ARBA" id="ARBA00022723"/>
    </source>
</evidence>
<comment type="subcellular location">
    <subcellularLocation>
        <location evidence="1">Nucleus</location>
    </subcellularLocation>
</comment>
<comment type="caution">
    <text evidence="8">The sequence shown here is derived from an EMBL/GenBank/DDBJ whole genome shotgun (WGS) entry which is preliminary data.</text>
</comment>
<reference evidence="8 9" key="1">
    <citation type="journal article" date="2025" name="Microbiol. Resour. Announc.">
        <title>Draft genome sequences for Neonectria magnoliae and Neonectria punicea, canker pathogens of Liriodendron tulipifera and Acer saccharum in West Virginia.</title>
        <authorList>
            <person name="Petronek H.M."/>
            <person name="Kasson M.T."/>
            <person name="Metheny A.M."/>
            <person name="Stauder C.M."/>
            <person name="Lovett B."/>
            <person name="Lynch S.C."/>
            <person name="Garnas J.R."/>
            <person name="Kasson L.R."/>
            <person name="Stajich J.E."/>
        </authorList>
    </citation>
    <scope>NUCLEOTIDE SEQUENCE [LARGE SCALE GENOMIC DNA]</scope>
    <source>
        <strain evidence="8 9">NRRL 64651</strain>
    </source>
</reference>
<keyword evidence="2" id="KW-0479">Metal-binding</keyword>
<evidence type="ECO:0000256" key="1">
    <source>
        <dbReference type="ARBA" id="ARBA00004123"/>
    </source>
</evidence>
<evidence type="ECO:0000256" key="5">
    <source>
        <dbReference type="ARBA" id="ARBA00023163"/>
    </source>
</evidence>
<dbReference type="Proteomes" id="UP001498421">
    <property type="component" value="Unassembled WGS sequence"/>
</dbReference>
<dbReference type="InterPro" id="IPR007219">
    <property type="entry name" value="XnlR_reg_dom"/>
</dbReference>
<keyword evidence="6" id="KW-0539">Nucleus</keyword>
<evidence type="ECO:0000313" key="9">
    <source>
        <dbReference type="Proteomes" id="UP001498421"/>
    </source>
</evidence>
<gene>
    <name evidence="8" type="ORF">QQZ08_009226</name>
</gene>
<keyword evidence="3" id="KW-0805">Transcription regulation</keyword>
<evidence type="ECO:0000259" key="7">
    <source>
        <dbReference type="Pfam" id="PF04082"/>
    </source>
</evidence>
<feature type="domain" description="Xylanolytic transcriptional activator regulatory" evidence="7">
    <location>
        <begin position="71"/>
        <end position="186"/>
    </location>
</feature>
<accession>A0ABR1HQ41</accession>
<dbReference type="Pfam" id="PF04082">
    <property type="entry name" value="Fungal_trans"/>
    <property type="match status" value="1"/>
</dbReference>
<organism evidence="8 9">
    <name type="scientific">Neonectria magnoliae</name>
    <dbReference type="NCBI Taxonomy" id="2732573"/>
    <lineage>
        <taxon>Eukaryota</taxon>
        <taxon>Fungi</taxon>
        <taxon>Dikarya</taxon>
        <taxon>Ascomycota</taxon>
        <taxon>Pezizomycotina</taxon>
        <taxon>Sordariomycetes</taxon>
        <taxon>Hypocreomycetidae</taxon>
        <taxon>Hypocreales</taxon>
        <taxon>Nectriaceae</taxon>
        <taxon>Neonectria</taxon>
    </lineage>
</organism>
<protein>
    <recommendedName>
        <fullName evidence="7">Xylanolytic transcriptional activator regulatory domain-containing protein</fullName>
    </recommendedName>
</protein>
<evidence type="ECO:0000256" key="6">
    <source>
        <dbReference type="ARBA" id="ARBA00023242"/>
    </source>
</evidence>
<name>A0ABR1HQ41_9HYPO</name>
<keyword evidence="9" id="KW-1185">Reference proteome</keyword>